<evidence type="ECO:0000256" key="2">
    <source>
        <dbReference type="SAM" id="MobiDB-lite"/>
    </source>
</evidence>
<keyword evidence="3" id="KW-0472">Membrane</keyword>
<evidence type="ECO:0000256" key="1">
    <source>
        <dbReference type="SAM" id="Coils"/>
    </source>
</evidence>
<feature type="compositionally biased region" description="Low complexity" evidence="2">
    <location>
        <begin position="658"/>
        <end position="679"/>
    </location>
</feature>
<dbReference type="OrthoDB" id="2376984at2759"/>
<dbReference type="EMBL" id="GL349502">
    <property type="protein sequence ID" value="KNC55716.1"/>
    <property type="molecule type" value="Genomic_DNA"/>
</dbReference>
<keyword evidence="5" id="KW-1185">Reference proteome</keyword>
<feature type="coiled-coil region" evidence="1">
    <location>
        <begin position="63"/>
        <end position="193"/>
    </location>
</feature>
<dbReference type="Proteomes" id="UP000054408">
    <property type="component" value="Unassembled WGS sequence"/>
</dbReference>
<sequence>MARSSGVACCGAADKLVKARRKIGLLQAAVDEAKAAKARAGAGSAGGASARGSGGVKHHVTAEDDLRSAVEAAQRKAARARDVAEAQAHARKRAEASLAASRNRITLLEERNAVLEARVSKLLASSAQAAEEARFERDILRMEVERERQRKAPSPAEALLLMYERQAHWLGKYKEMKNYARDLEAELDRVYAARAGAGPRVDTTTARPSTMDDDEADKAAEAATSAAAAEAGIAVEAPAVEDPEAAAYARAQAKLFERLIMFIVLATAWSHKVNGLAPEGPMIIMSVIWLGSSAVALIVEALDLMASTSSTLIPFAHSKLLAARRHVRSLLSLDQGQPPAEVYFVPVLMIISALLTVFTVSVVLTLSWMFVDIIIVILKGLVLELGLKPGMFDSVIAFLRFLRVVWTIVMALFSLHGAYAMTAQCKLDQKRMAQTGVLPAEVEIVPWKHRVTTSPLAAAIMPSVTMLSAAVSTTILSVVVILSGLTAALFWVFTSWFSDWSVHWLIATIISYSITRGIKRAEYQFVFTGDGEIKRPVASDLLYYANLVVYLGIGAPLSLLHFVVFVFLHIIQYYRPDKSSQPRGLELTPVDVGFCSYVGMLLADRQVNNPVLRVAVDIFSSPRDGPASSPARNRWFLALTLINNPALARYRRSAPRADSVADNESSSVASNSSTFTTSDGDGDDDNDNIFLDSDSFDPEAPLIHL</sequence>
<dbReference type="GeneID" id="25570336"/>
<evidence type="ECO:0000313" key="5">
    <source>
        <dbReference type="Proteomes" id="UP000054408"/>
    </source>
</evidence>
<dbReference type="RefSeq" id="XP_013752938.1">
    <property type="nucleotide sequence ID" value="XM_013897484.1"/>
</dbReference>
<feature type="transmembrane region" description="Helical" evidence="3">
    <location>
        <begin position="347"/>
        <end position="378"/>
    </location>
</feature>
<accession>A0A0L0DUI5</accession>
<gene>
    <name evidence="4" type="ORF">AMSG_12422</name>
</gene>
<keyword evidence="3" id="KW-1133">Transmembrane helix</keyword>
<reference evidence="4 5" key="1">
    <citation type="submission" date="2010-05" db="EMBL/GenBank/DDBJ databases">
        <title>The Genome Sequence of Thecamonas trahens ATCC 50062.</title>
        <authorList>
            <consortium name="The Broad Institute Genome Sequencing Platform"/>
            <person name="Russ C."/>
            <person name="Cuomo C."/>
            <person name="Shea T."/>
            <person name="Young S.K."/>
            <person name="Zeng Q."/>
            <person name="Koehrsen M."/>
            <person name="Haas B."/>
            <person name="Borodovsky M."/>
            <person name="Guigo R."/>
            <person name="Alvarado L."/>
            <person name="Berlin A."/>
            <person name="Bochicchio J."/>
            <person name="Borenstein D."/>
            <person name="Chapman S."/>
            <person name="Chen Z."/>
            <person name="Freedman E."/>
            <person name="Gellesch M."/>
            <person name="Goldberg J."/>
            <person name="Griggs A."/>
            <person name="Gujja S."/>
            <person name="Heilman E."/>
            <person name="Heiman D."/>
            <person name="Hepburn T."/>
            <person name="Howarth C."/>
            <person name="Jen D."/>
            <person name="Larson L."/>
            <person name="Mehta T."/>
            <person name="Park D."/>
            <person name="Pearson M."/>
            <person name="Roberts A."/>
            <person name="Saif S."/>
            <person name="Shenoy N."/>
            <person name="Sisk P."/>
            <person name="Stolte C."/>
            <person name="Sykes S."/>
            <person name="Thomson T."/>
            <person name="Walk T."/>
            <person name="White J."/>
            <person name="Yandava C."/>
            <person name="Burger G."/>
            <person name="Gray M.W."/>
            <person name="Holland P.W.H."/>
            <person name="King N."/>
            <person name="Lang F.B.F."/>
            <person name="Roger A.J."/>
            <person name="Ruiz-Trillo I."/>
            <person name="Lander E."/>
            <person name="Nusbaum C."/>
        </authorList>
    </citation>
    <scope>NUCLEOTIDE SEQUENCE [LARGE SCALE GENOMIC DNA]</scope>
    <source>
        <strain evidence="4 5">ATCC 50062</strain>
    </source>
</reference>
<proteinExistence type="predicted"/>
<feature type="compositionally biased region" description="Low complexity" evidence="2">
    <location>
        <begin position="40"/>
        <end position="51"/>
    </location>
</feature>
<feature type="region of interest" description="Disordered" evidence="2">
    <location>
        <begin position="658"/>
        <end position="695"/>
    </location>
</feature>
<evidence type="ECO:0008006" key="6">
    <source>
        <dbReference type="Google" id="ProtNLM"/>
    </source>
</evidence>
<evidence type="ECO:0000256" key="3">
    <source>
        <dbReference type="SAM" id="Phobius"/>
    </source>
</evidence>
<feature type="transmembrane region" description="Helical" evidence="3">
    <location>
        <begin position="547"/>
        <end position="571"/>
    </location>
</feature>
<name>A0A0L0DUI5_THETB</name>
<dbReference type="AlphaFoldDB" id="A0A0L0DUI5"/>
<keyword evidence="1" id="KW-0175">Coiled coil</keyword>
<feature type="transmembrane region" description="Helical" evidence="3">
    <location>
        <begin position="398"/>
        <end position="422"/>
    </location>
</feature>
<feature type="region of interest" description="Disordered" evidence="2">
    <location>
        <begin position="40"/>
        <end position="59"/>
    </location>
</feature>
<keyword evidence="3" id="KW-0812">Transmembrane</keyword>
<evidence type="ECO:0000313" key="4">
    <source>
        <dbReference type="EMBL" id="KNC55716.1"/>
    </source>
</evidence>
<feature type="transmembrane region" description="Helical" evidence="3">
    <location>
        <begin position="469"/>
        <end position="493"/>
    </location>
</feature>
<organism evidence="4 5">
    <name type="scientific">Thecamonas trahens ATCC 50062</name>
    <dbReference type="NCBI Taxonomy" id="461836"/>
    <lineage>
        <taxon>Eukaryota</taxon>
        <taxon>Apusozoa</taxon>
        <taxon>Apusomonadida</taxon>
        <taxon>Apusomonadidae</taxon>
        <taxon>Thecamonas</taxon>
    </lineage>
</organism>
<protein>
    <recommendedName>
        <fullName evidence="6">Transmembrane protein</fullName>
    </recommendedName>
</protein>